<name>A0ABU3A9S5_9FLAO</name>
<dbReference type="PANTHER" id="PTHR21666">
    <property type="entry name" value="PEPTIDASE-RELATED"/>
    <property type="match status" value="1"/>
</dbReference>
<evidence type="ECO:0000259" key="1">
    <source>
        <dbReference type="Pfam" id="PF01551"/>
    </source>
</evidence>
<dbReference type="Proteomes" id="UP001255246">
    <property type="component" value="Unassembled WGS sequence"/>
</dbReference>
<organism evidence="2 3">
    <name type="scientific">Croceitalea rosinachiae</name>
    <dbReference type="NCBI Taxonomy" id="3075596"/>
    <lineage>
        <taxon>Bacteria</taxon>
        <taxon>Pseudomonadati</taxon>
        <taxon>Bacteroidota</taxon>
        <taxon>Flavobacteriia</taxon>
        <taxon>Flavobacteriales</taxon>
        <taxon>Flavobacteriaceae</taxon>
        <taxon>Croceitalea</taxon>
    </lineage>
</organism>
<proteinExistence type="predicted"/>
<protein>
    <submittedName>
        <fullName evidence="2">Peptidoglycan DD-metalloendopeptidase family protein</fullName>
    </submittedName>
</protein>
<comment type="caution">
    <text evidence="2">The sequence shown here is derived from an EMBL/GenBank/DDBJ whole genome shotgun (WGS) entry which is preliminary data.</text>
</comment>
<evidence type="ECO:0000313" key="2">
    <source>
        <dbReference type="EMBL" id="MDT0606940.1"/>
    </source>
</evidence>
<feature type="domain" description="M23ase beta-sheet core" evidence="1">
    <location>
        <begin position="91"/>
        <end position="189"/>
    </location>
</feature>
<dbReference type="InterPro" id="IPR050570">
    <property type="entry name" value="Cell_wall_metabolism_enzyme"/>
</dbReference>
<evidence type="ECO:0000313" key="3">
    <source>
        <dbReference type="Proteomes" id="UP001255246"/>
    </source>
</evidence>
<dbReference type="PANTHER" id="PTHR21666:SF270">
    <property type="entry name" value="MUREIN HYDROLASE ACTIVATOR ENVC"/>
    <property type="match status" value="1"/>
</dbReference>
<dbReference type="SUPFAM" id="SSF51261">
    <property type="entry name" value="Duplicated hybrid motif"/>
    <property type="match status" value="1"/>
</dbReference>
<keyword evidence="3" id="KW-1185">Reference proteome</keyword>
<dbReference type="Gene3D" id="2.70.70.10">
    <property type="entry name" value="Glucose Permease (Domain IIA)"/>
    <property type="match status" value="1"/>
</dbReference>
<dbReference type="RefSeq" id="WP_311350508.1">
    <property type="nucleotide sequence ID" value="NZ_JAVRHR010000002.1"/>
</dbReference>
<dbReference type="Pfam" id="PF01551">
    <property type="entry name" value="Peptidase_M23"/>
    <property type="match status" value="1"/>
</dbReference>
<dbReference type="InterPro" id="IPR011055">
    <property type="entry name" value="Dup_hybrid_motif"/>
</dbReference>
<dbReference type="EMBL" id="JAVRHR010000002">
    <property type="protein sequence ID" value="MDT0606940.1"/>
    <property type="molecule type" value="Genomic_DNA"/>
</dbReference>
<reference evidence="2 3" key="1">
    <citation type="submission" date="2023-09" db="EMBL/GenBank/DDBJ databases">
        <authorList>
            <person name="Rey-Velasco X."/>
        </authorList>
    </citation>
    <scope>NUCLEOTIDE SEQUENCE [LARGE SCALE GENOMIC DNA]</scope>
    <source>
        <strain evidence="2 3">F388</strain>
    </source>
</reference>
<dbReference type="InterPro" id="IPR016047">
    <property type="entry name" value="M23ase_b-sheet_dom"/>
</dbReference>
<sequence>MNLHNLLHTISESPISIMDASISLSQYYPIDLSSTNKDLETIDITDPWKCQTYIKSILSKANGIVAYGGYLEKRNLYSSADRFSIGEPRSIHLGVDFWCAAGTKVITPIKGIVHSFKNNADSGNYGPTIILEHIVKDITFYSLYGHLSLESLGGLYIGKQFNKGEILATLGDTPINVNYAPHLHFQLIDDVQKFKGDYPGVCSNSDLSFYQNNCPDPNLLLGLY</sequence>
<dbReference type="CDD" id="cd12797">
    <property type="entry name" value="M23_peptidase"/>
    <property type="match status" value="1"/>
</dbReference>
<gene>
    <name evidence="2" type="ORF">RM706_07860</name>
</gene>
<accession>A0ABU3A9S5</accession>